<dbReference type="Pfam" id="PF11575">
    <property type="entry name" value="FhuF_C"/>
    <property type="match status" value="1"/>
</dbReference>
<dbReference type="InterPro" id="IPR023998">
    <property type="entry name" value="FCR-like"/>
</dbReference>
<dbReference type="EMBL" id="JAQLOI010000003">
    <property type="protein sequence ID" value="MDB1125705.1"/>
    <property type="molecule type" value="Genomic_DNA"/>
</dbReference>
<accession>A0ABT4YVU8</accession>
<sequence>MTEHRELFQQLDTLCQQVTPYLKGDVARNDATMLIGEMSDLAVIKQLYRAIQSDHPEAGPAYWLTRTWDMLCWQPIYISMIAIYGMKVLPSFEGFSQKKHGAYVMGFQFQTIKFTTDAETERLIEFAGAQLTKLFSHYRMLLASWLRCRPGFVSQIFADALLANIIKMKEVCPELEAIKVIQHSKWWLSSCGLPLGNLRSFATNNDGAVLFKRRSCCLVYKTEGGERCANCPRIREPLCTN</sequence>
<gene>
    <name evidence="2" type="ORF">PGX00_19395</name>
</gene>
<dbReference type="NCBIfam" id="TIGR03950">
    <property type="entry name" value="sidero_Fe_reduc"/>
    <property type="match status" value="1"/>
</dbReference>
<reference evidence="2 3" key="1">
    <citation type="submission" date="2023-01" db="EMBL/GenBank/DDBJ databases">
        <title>Vibrio sp. KJ40-1 sp.nov, isolated from marine algae.</title>
        <authorList>
            <person name="Butt M."/>
            <person name="Kim J.M.J."/>
            <person name="Jeon C.O.C."/>
        </authorList>
    </citation>
    <scope>NUCLEOTIDE SEQUENCE [LARGE SCALE GENOMIC DNA]</scope>
    <source>
        <strain evidence="2 3">KJ40-1</strain>
    </source>
</reference>
<evidence type="ECO:0000313" key="3">
    <source>
        <dbReference type="Proteomes" id="UP001210678"/>
    </source>
</evidence>
<proteinExistence type="predicted"/>
<organism evidence="2 3">
    <name type="scientific">Vibrio algarum</name>
    <dbReference type="NCBI Taxonomy" id="3020714"/>
    <lineage>
        <taxon>Bacteria</taxon>
        <taxon>Pseudomonadati</taxon>
        <taxon>Pseudomonadota</taxon>
        <taxon>Gammaproteobacteria</taxon>
        <taxon>Vibrionales</taxon>
        <taxon>Vibrionaceae</taxon>
        <taxon>Vibrio</taxon>
    </lineage>
</organism>
<evidence type="ECO:0000313" key="2">
    <source>
        <dbReference type="EMBL" id="MDB1125705.1"/>
    </source>
</evidence>
<dbReference type="RefSeq" id="WP_272139649.1">
    <property type="nucleotide sequence ID" value="NZ_JAQLOI010000003.1"/>
</dbReference>
<evidence type="ECO:0000259" key="1">
    <source>
        <dbReference type="Pfam" id="PF11575"/>
    </source>
</evidence>
<dbReference type="InterPro" id="IPR024726">
    <property type="entry name" value="FhuF_C"/>
</dbReference>
<name>A0ABT4YVU8_9VIBR</name>
<feature type="domain" description="Ferric siderophore reductase C-terminal" evidence="1">
    <location>
        <begin position="213"/>
        <end position="233"/>
    </location>
</feature>
<comment type="caution">
    <text evidence="2">The sequence shown here is derived from an EMBL/GenBank/DDBJ whole genome shotgun (WGS) entry which is preliminary data.</text>
</comment>
<protein>
    <submittedName>
        <fullName evidence="2">Siderophore ferric iron reductase</fullName>
    </submittedName>
</protein>
<dbReference type="Proteomes" id="UP001210678">
    <property type="component" value="Unassembled WGS sequence"/>
</dbReference>
<keyword evidence="3" id="KW-1185">Reference proteome</keyword>